<gene>
    <name evidence="3" type="ORF">ACFP1F_07270</name>
</gene>
<sequence length="761" mass="85870">MINKFFLTSKNVKGSETSMKKGMLLEVLVVIGALIYAIILMSSYLNVKADETVPIEENVSKEIPDVEKNVDDINDIKIPSEENSDTKNSNQENDDDKSMFEEFLVENKAANDTDDIDGDGEEGASQGKGKYVSPSPRPLKSLGMIIRAGFFVQPSKEYYVKEGKSIIIKSKFKESIWNRLSGVLILKDPVPNYRWRYSEDMEHWLRFKKKVAHSKNYEFKAKKAGKYYFQSRASSGVLLGLGALYYYSEVATVHVVKEPKNIVDLKVKTEEDYLYNLKGLDNITTAHETIEPKDATGYVEWSGDNNTLARIDPISGEIEANQKGISGEYTVTGTFINNDGTKLSANTKIEIGGGLDDETVHVGENATFKLKGVDQEQMMDEWRVEWYEQKKGKDKKLKSGEKDPTFTIEKTTIYDHQRKIYAKVYAKTNGSGNQKEHSFETRVANLNVLNLYTPNISFDVEVENLTYKDENHKHNTDKVMQGDRIKITSSMNNENPLSVLKYGVFELPLQPNMKEKHIKSVVMDGKKLKNKDFSVSNDDGCPHVRIENIDFVVSGNGEGLFHVVEVEFDAREPDETMNFVTQPRIHGNTKFDSNDSSDNAHNYANQSPQQLLINYTNDKLTITPNKISFGEVSNLTSGEIVNRTNYNDKLNSVVVINDNRRKNCKHNLSVSQKSKFKCESNGATLPVSLRYYDEDGGFTILDNGDVPIPDEDIIEDDMSGIDSINWEKNCGLLMHVDETDLGNIAAGTYHAKLEWTAMDVI</sequence>
<dbReference type="Proteomes" id="UP001596186">
    <property type="component" value="Unassembled WGS sequence"/>
</dbReference>
<keyword evidence="2" id="KW-1133">Transmembrane helix</keyword>
<keyword evidence="2" id="KW-0812">Transmembrane</keyword>
<name>A0ABW1UXS7_9LACO</name>
<evidence type="ECO:0000313" key="4">
    <source>
        <dbReference type="Proteomes" id="UP001596186"/>
    </source>
</evidence>
<feature type="compositionally biased region" description="Basic and acidic residues" evidence="1">
    <location>
        <begin position="70"/>
        <end position="80"/>
    </location>
</feature>
<keyword evidence="4" id="KW-1185">Reference proteome</keyword>
<proteinExistence type="predicted"/>
<protein>
    <recommendedName>
        <fullName evidence="5">Ig-like domain-containing protein</fullName>
    </recommendedName>
</protein>
<feature type="transmembrane region" description="Helical" evidence="2">
    <location>
        <begin position="23"/>
        <end position="45"/>
    </location>
</feature>
<evidence type="ECO:0008006" key="5">
    <source>
        <dbReference type="Google" id="ProtNLM"/>
    </source>
</evidence>
<keyword evidence="2" id="KW-0472">Membrane</keyword>
<feature type="region of interest" description="Disordered" evidence="1">
    <location>
        <begin position="111"/>
        <end position="135"/>
    </location>
</feature>
<evidence type="ECO:0000313" key="3">
    <source>
        <dbReference type="EMBL" id="MFC6323532.1"/>
    </source>
</evidence>
<accession>A0ABW1UXS7</accession>
<dbReference type="EMBL" id="JBHSSN010000014">
    <property type="protein sequence ID" value="MFC6323532.1"/>
    <property type="molecule type" value="Genomic_DNA"/>
</dbReference>
<organism evidence="3 4">
    <name type="scientific">Companilactobacillus baiquanensis</name>
    <dbReference type="NCBI Taxonomy" id="2486005"/>
    <lineage>
        <taxon>Bacteria</taxon>
        <taxon>Bacillati</taxon>
        <taxon>Bacillota</taxon>
        <taxon>Bacilli</taxon>
        <taxon>Lactobacillales</taxon>
        <taxon>Lactobacillaceae</taxon>
        <taxon>Companilactobacillus</taxon>
    </lineage>
</organism>
<feature type="compositionally biased region" description="Acidic residues" evidence="1">
    <location>
        <begin position="112"/>
        <end position="122"/>
    </location>
</feature>
<feature type="region of interest" description="Disordered" evidence="1">
    <location>
        <begin position="70"/>
        <end position="95"/>
    </location>
</feature>
<comment type="caution">
    <text evidence="3">The sequence shown here is derived from an EMBL/GenBank/DDBJ whole genome shotgun (WGS) entry which is preliminary data.</text>
</comment>
<evidence type="ECO:0000256" key="2">
    <source>
        <dbReference type="SAM" id="Phobius"/>
    </source>
</evidence>
<reference evidence="4" key="1">
    <citation type="journal article" date="2019" name="Int. J. Syst. Evol. Microbiol.">
        <title>The Global Catalogue of Microorganisms (GCM) 10K type strain sequencing project: providing services to taxonomists for standard genome sequencing and annotation.</title>
        <authorList>
            <consortium name="The Broad Institute Genomics Platform"/>
            <consortium name="The Broad Institute Genome Sequencing Center for Infectious Disease"/>
            <person name="Wu L."/>
            <person name="Ma J."/>
        </authorList>
    </citation>
    <scope>NUCLEOTIDE SEQUENCE [LARGE SCALE GENOMIC DNA]</scope>
    <source>
        <strain evidence="4">CCM 8895</strain>
    </source>
</reference>
<evidence type="ECO:0000256" key="1">
    <source>
        <dbReference type="SAM" id="MobiDB-lite"/>
    </source>
</evidence>
<dbReference type="RefSeq" id="WP_125592488.1">
    <property type="nucleotide sequence ID" value="NZ_JBHSSN010000014.1"/>
</dbReference>